<keyword evidence="1" id="KW-0646">Protease inhibitor</keyword>
<feature type="domain" description="TIL" evidence="3">
    <location>
        <begin position="205"/>
        <end position="260"/>
    </location>
</feature>
<reference evidence="4 5" key="1">
    <citation type="submission" date="2024-04" db="EMBL/GenBank/DDBJ databases">
        <authorList>
            <person name="Rising A."/>
            <person name="Reimegard J."/>
            <person name="Sonavane S."/>
            <person name="Akerstrom W."/>
            <person name="Nylinder S."/>
            <person name="Hedman E."/>
            <person name="Kallberg Y."/>
        </authorList>
    </citation>
    <scope>NUCLEOTIDE SEQUENCE [LARGE SCALE GENOMIC DNA]</scope>
</reference>
<feature type="domain" description="TIL" evidence="3">
    <location>
        <begin position="433"/>
        <end position="488"/>
    </location>
</feature>
<dbReference type="Pfam" id="PF01826">
    <property type="entry name" value="TIL"/>
    <property type="match status" value="5"/>
</dbReference>
<dbReference type="PANTHER" id="PTHR23259">
    <property type="entry name" value="RIDDLE"/>
    <property type="match status" value="1"/>
</dbReference>
<evidence type="ECO:0000256" key="2">
    <source>
        <dbReference type="ARBA" id="ARBA00023157"/>
    </source>
</evidence>
<gene>
    <name evidence="4" type="ORF">LARSCL_LOCUS20481</name>
</gene>
<comment type="caution">
    <text evidence="4">The sequence shown here is derived from an EMBL/GenBank/DDBJ whole genome shotgun (WGS) entry which is preliminary data.</text>
</comment>
<evidence type="ECO:0000313" key="4">
    <source>
        <dbReference type="EMBL" id="CAL1297747.1"/>
    </source>
</evidence>
<keyword evidence="5" id="KW-1185">Reference proteome</keyword>
<dbReference type="GO" id="GO:0030414">
    <property type="term" value="F:peptidase inhibitor activity"/>
    <property type="evidence" value="ECO:0007669"/>
    <property type="project" value="UniProtKB-KW"/>
</dbReference>
<dbReference type="Proteomes" id="UP001497382">
    <property type="component" value="Unassembled WGS sequence"/>
</dbReference>
<name>A0AAV2BP88_9ARAC</name>
<evidence type="ECO:0000313" key="5">
    <source>
        <dbReference type="Proteomes" id="UP001497382"/>
    </source>
</evidence>
<feature type="domain" description="TIL" evidence="3">
    <location>
        <begin position="11"/>
        <end position="65"/>
    </location>
</feature>
<keyword evidence="2" id="KW-1015">Disulfide bond</keyword>
<dbReference type="Gene3D" id="2.10.25.10">
    <property type="entry name" value="Laminin"/>
    <property type="match status" value="5"/>
</dbReference>
<feature type="domain" description="TIL" evidence="3">
    <location>
        <begin position="319"/>
        <end position="374"/>
    </location>
</feature>
<organism evidence="4 5">
    <name type="scientific">Larinioides sclopetarius</name>
    <dbReference type="NCBI Taxonomy" id="280406"/>
    <lineage>
        <taxon>Eukaryota</taxon>
        <taxon>Metazoa</taxon>
        <taxon>Ecdysozoa</taxon>
        <taxon>Arthropoda</taxon>
        <taxon>Chelicerata</taxon>
        <taxon>Arachnida</taxon>
        <taxon>Araneae</taxon>
        <taxon>Araneomorphae</taxon>
        <taxon>Entelegynae</taxon>
        <taxon>Araneoidea</taxon>
        <taxon>Araneidae</taxon>
        <taxon>Larinioides</taxon>
    </lineage>
</organism>
<dbReference type="AlphaFoldDB" id="A0AAV2BP88"/>
<dbReference type="SUPFAM" id="SSF57567">
    <property type="entry name" value="Serine protease inhibitors"/>
    <property type="match status" value="5"/>
</dbReference>
<accession>A0AAV2BP88</accession>
<dbReference type="EMBL" id="CAXIEN010000438">
    <property type="protein sequence ID" value="CAL1297747.1"/>
    <property type="molecule type" value="Genomic_DNA"/>
</dbReference>
<proteinExistence type="predicted"/>
<feature type="domain" description="TIL" evidence="3">
    <location>
        <begin position="78"/>
        <end position="134"/>
    </location>
</feature>
<dbReference type="InterPro" id="IPR002919">
    <property type="entry name" value="TIL_dom"/>
</dbReference>
<evidence type="ECO:0000259" key="3">
    <source>
        <dbReference type="Pfam" id="PF01826"/>
    </source>
</evidence>
<protein>
    <recommendedName>
        <fullName evidence="3">TIL domain-containing protein</fullName>
    </recommendedName>
</protein>
<dbReference type="InterPro" id="IPR051368">
    <property type="entry name" value="SerProtInhib-TIL_Domain"/>
</dbReference>
<sequence length="702" mass="79450">MLRLSKRRKNCIGNEHFALYDANCEITCDNYNKPIPRPRIFVRGCVCNIGLVRGPDKKCIKPTECPTKPRAEAQHNWCEEYEVWDFRYAHCPRNCSNYDDVLRCRKIYVSGCVCDYANGYVRGSNGKCVTIEKCPNKTDIYTSEEYLNIPEIYTNNYETLNPPTYTHDDHHIPESVTKISSILEIEDSQFEEIPPISHSKPSHKCPPRHRWVVCGGHCQRNCSNKDDKHFGCRPVCIPGCICEEGLVKGPDGKCIEKDKCPKTLEVEEDSYVTLNPPPYTDDDYHIPESVTKISLISETEDSQFEEIPPISHSKPSHKCPPRHRWVVCGGHCQRNCSNKDDKHFGCRPVCIPGCICEEGLVKGPDGKCIEKDKCPKTLEVEEDSYVTLNPPPYTDDDYHIPESVTKISLISETEDSQFEEIPPISHSKPSHICPPRHRWVVCGGHCQRNCSNKDDKQFGCRPVCIPGCICEEGLVKGPDGKCIEKDKCPKTLEVEGDSYVTLNPPPYTDDDYHIPESVTKISSISETEDSQFEEIPPISHSNVSDQFPFPIPLICSKDENRERCPSTCPDNCKNYKDTNRKCGKIYVASTEHPSPAKSMEQKLITVSENNRLIVSENAGCLNDNECSISCREYGHRYGHCTGRNSLVCSCYIENYENVENDELSATGNPCPNENACRILCRRFTRVNVGRCTGPNHMTCDCF</sequence>
<dbReference type="InterPro" id="IPR036084">
    <property type="entry name" value="Ser_inhib-like_sf"/>
</dbReference>
<dbReference type="PANTHER" id="PTHR23259:SF70">
    <property type="entry name" value="ACCESSORY GLAND PROTEIN ACP62F-RELATED"/>
    <property type="match status" value="1"/>
</dbReference>
<dbReference type="CDD" id="cd19941">
    <property type="entry name" value="TIL"/>
    <property type="match status" value="5"/>
</dbReference>
<evidence type="ECO:0000256" key="1">
    <source>
        <dbReference type="ARBA" id="ARBA00022690"/>
    </source>
</evidence>